<dbReference type="GO" id="GO:0090522">
    <property type="term" value="P:vesicle tethering involved in exocytosis"/>
    <property type="evidence" value="ECO:0007669"/>
    <property type="project" value="UniProtKB-UniRule"/>
</dbReference>
<evidence type="ECO:0000313" key="10">
    <source>
        <dbReference type="Proteomes" id="UP000774326"/>
    </source>
</evidence>
<evidence type="ECO:0000256" key="2">
    <source>
        <dbReference type="ARBA" id="ARBA00022448"/>
    </source>
</evidence>
<evidence type="ECO:0000259" key="8">
    <source>
        <dbReference type="Pfam" id="PF20651"/>
    </source>
</evidence>
<dbReference type="InterPro" id="IPR042045">
    <property type="entry name" value="EXOC6/Sec15_C_dom1"/>
</dbReference>
<evidence type="ECO:0000256" key="5">
    <source>
        <dbReference type="PIRNR" id="PIRNR025007"/>
    </source>
</evidence>
<dbReference type="InterPro" id="IPR042044">
    <property type="entry name" value="EXOC6PINT-1/Sec15/Tip20_C_dom2"/>
</dbReference>
<reference evidence="9" key="2">
    <citation type="submission" date="2021-01" db="EMBL/GenBank/DDBJ databases">
        <authorList>
            <person name="Schikora-Tamarit M.A."/>
        </authorList>
    </citation>
    <scope>NUCLEOTIDE SEQUENCE</scope>
    <source>
        <strain evidence="9">CBS2887</strain>
    </source>
</reference>
<dbReference type="PIRSF" id="PIRSF025007">
    <property type="entry name" value="Sec15"/>
    <property type="match status" value="1"/>
</dbReference>
<evidence type="ECO:0000313" key="9">
    <source>
        <dbReference type="EMBL" id="KAH3681122.1"/>
    </source>
</evidence>
<dbReference type="GO" id="GO:0000145">
    <property type="term" value="C:exocyst"/>
    <property type="evidence" value="ECO:0007669"/>
    <property type="project" value="UniProtKB-UniRule"/>
</dbReference>
<evidence type="ECO:0000256" key="1">
    <source>
        <dbReference type="ARBA" id="ARBA00007944"/>
    </source>
</evidence>
<keyword evidence="3 5" id="KW-0268">Exocytosis</keyword>
<evidence type="ECO:0000259" key="7">
    <source>
        <dbReference type="Pfam" id="PF04091"/>
    </source>
</evidence>
<feature type="region of interest" description="Disordered" evidence="6">
    <location>
        <begin position="826"/>
        <end position="879"/>
    </location>
</feature>
<keyword evidence="10" id="KW-1185">Reference proteome</keyword>
<dbReference type="Pfam" id="PF20651">
    <property type="entry name" value="EXOC6_Sec15_N"/>
    <property type="match status" value="1"/>
</dbReference>
<dbReference type="OrthoDB" id="10267033at2759"/>
<dbReference type="AlphaFoldDB" id="A0A9P8PYY1"/>
<dbReference type="InterPro" id="IPR048359">
    <property type="entry name" value="EXOC6_Sec15_N"/>
</dbReference>
<reference evidence="9" key="1">
    <citation type="journal article" date="2021" name="Open Biol.">
        <title>Shared evolutionary footprints suggest mitochondrial oxidative damage underlies multiple complex I losses in fungi.</title>
        <authorList>
            <person name="Schikora-Tamarit M.A."/>
            <person name="Marcet-Houben M."/>
            <person name="Nosek J."/>
            <person name="Gabaldon T."/>
        </authorList>
    </citation>
    <scope>NUCLEOTIDE SEQUENCE</scope>
    <source>
        <strain evidence="9">CBS2887</strain>
    </source>
</reference>
<dbReference type="Gene3D" id="1.20.58.670">
    <property type="entry name" value="Dsl1p vesicle tethering complex, Tip20p subunit, domain D"/>
    <property type="match status" value="1"/>
</dbReference>
<evidence type="ECO:0000256" key="6">
    <source>
        <dbReference type="SAM" id="MobiDB-lite"/>
    </source>
</evidence>
<feature type="domain" description="Exocyst complex component EXOC6/Sec15 N-terminal" evidence="8">
    <location>
        <begin position="71"/>
        <end position="255"/>
    </location>
</feature>
<comment type="function">
    <text evidence="5">Component of the exocyst complex involved in the docking of exocytic vesicles with fusion sites on the plasma membrane.</text>
</comment>
<dbReference type="PANTHER" id="PTHR12702:SF0">
    <property type="entry name" value="EXOCYST COMPLEX COMPONENT 6"/>
    <property type="match status" value="1"/>
</dbReference>
<keyword evidence="4" id="KW-0175">Coiled coil</keyword>
<dbReference type="InterPro" id="IPR046361">
    <property type="entry name" value="EXOC6/Sec15_C"/>
</dbReference>
<dbReference type="EMBL" id="JAEUBG010004582">
    <property type="protein sequence ID" value="KAH3681122.1"/>
    <property type="molecule type" value="Genomic_DNA"/>
</dbReference>
<dbReference type="GO" id="GO:0006886">
    <property type="term" value="P:intracellular protein transport"/>
    <property type="evidence" value="ECO:0007669"/>
    <property type="project" value="InterPro"/>
</dbReference>
<protein>
    <recommendedName>
        <fullName evidence="5">Exocyst complex component SEC15</fullName>
    </recommendedName>
</protein>
<proteinExistence type="inferred from homology"/>
<feature type="domain" description="Exocyst complex subunit EXOC6/Sec15 C-terminal" evidence="7">
    <location>
        <begin position="467"/>
        <end position="825"/>
    </location>
</feature>
<dbReference type="Proteomes" id="UP000774326">
    <property type="component" value="Unassembled WGS sequence"/>
</dbReference>
<dbReference type="Pfam" id="PF04091">
    <property type="entry name" value="Sec15_C"/>
    <property type="match status" value="1"/>
</dbReference>
<dbReference type="GO" id="GO:0006893">
    <property type="term" value="P:Golgi to plasma membrane transport"/>
    <property type="evidence" value="ECO:0007669"/>
    <property type="project" value="TreeGrafter"/>
</dbReference>
<keyword evidence="2 5" id="KW-0813">Transport</keyword>
<feature type="compositionally biased region" description="Polar residues" evidence="6">
    <location>
        <begin position="836"/>
        <end position="871"/>
    </location>
</feature>
<accession>A0A9P8PYY1</accession>
<dbReference type="GO" id="GO:0016020">
    <property type="term" value="C:membrane"/>
    <property type="evidence" value="ECO:0007669"/>
    <property type="project" value="TreeGrafter"/>
</dbReference>
<evidence type="ECO:0000256" key="4">
    <source>
        <dbReference type="ARBA" id="ARBA00023054"/>
    </source>
</evidence>
<evidence type="ECO:0000256" key="3">
    <source>
        <dbReference type="ARBA" id="ARBA00022483"/>
    </source>
</evidence>
<organism evidence="9 10">
    <name type="scientific">Wickerhamomyces pijperi</name>
    <name type="common">Yeast</name>
    <name type="synonym">Pichia pijperi</name>
    <dbReference type="NCBI Taxonomy" id="599730"/>
    <lineage>
        <taxon>Eukaryota</taxon>
        <taxon>Fungi</taxon>
        <taxon>Dikarya</taxon>
        <taxon>Ascomycota</taxon>
        <taxon>Saccharomycotina</taxon>
        <taxon>Saccharomycetes</taxon>
        <taxon>Phaffomycetales</taxon>
        <taxon>Wickerhamomycetaceae</taxon>
        <taxon>Wickerhamomyces</taxon>
    </lineage>
</organism>
<dbReference type="InterPro" id="IPR007225">
    <property type="entry name" value="EXOC6/Sec15"/>
</dbReference>
<dbReference type="Gene3D" id="1.10.357.30">
    <property type="entry name" value="Exocyst complex subunit Sec15 C-terminal domain, N-terminal subdomain"/>
    <property type="match status" value="1"/>
</dbReference>
<comment type="caution">
    <text evidence="9">The sequence shown here is derived from an EMBL/GenBank/DDBJ whole genome shotgun (WGS) entry which is preliminary data.</text>
</comment>
<dbReference type="PANTHER" id="PTHR12702">
    <property type="entry name" value="SEC15"/>
    <property type="match status" value="1"/>
</dbReference>
<comment type="similarity">
    <text evidence="1 5">Belongs to the SEC15 family.</text>
</comment>
<name>A0A9P8PYY1_WICPI</name>
<gene>
    <name evidence="9" type="ORF">WICPIJ_007927</name>
</gene>
<sequence length="897" mass="102497">MPTTTTATATAIGNSPVETTTEAQFKDLTILTQSESTTLALLNSPNYIDQLVPMIKISLKADTIDDLIDTLTKESMKRDDELVTLIRSKEAEINQTAKQVSSISKHSHIINEQILDVNDHLSSTSNLTVKKKFELLGLKKTITKIKESEIVLSKVLQILELTDRTQGLIKDGNFFKALKNLTDLEGIYSEFKDGNRIGESFSNATTTNINININTTSIPATASSLTFLERINSSLPVLKKIIQDESISSLRRGFNSNELLNFVKLGESFDSYFKNLIITWDNFKRTNVDFMKYKINSSVEISLRASYSDDDHVGKMTPNVEELIDVGFIYDTFLVFDNLERLDFFKEEFNKELAVRRDKLLYPFINSPIKNEDFDKYIKESTSNLKDFLLKLSGFLILHHHLNSSFSDILTQSTRDLWENIDTKIYQHIKNLILQETFDVARVNELKSIIGSFYLVLEHFQLDSDRFYNLLIHCFKKFTQFQAAIFRREFETLARDDDSMPMIIHEYKLYRKITNVGWYADARDESEIRFPQVLPFSTIYPMSCAQLRNFITQEFGFFKDHFRFDVAGLQNHVVENVDMLFSNIVVPYFQKKINSITREELSQNLVNLENFIVMNTEVGVLLQKMIQLSGEIKEQPIVLKSGDKLRDIKKITENKLFEMIDGKINDLIEFMDYDWLVAQTNTEPNFFIKDIGDFLKNMFNSTFTNLPFSVKTLLLYRVFDRLATMFLEELNAQESLSTASILNFDKDISYIEQIIAELNQSNANSAGKSDTESQSDSSLQSMFLQLRQTINLLKSGSLKEYSDQTIRMRKYDQIKHDSAVKLINKLPNSYSSNSNPTTGNQTGSNLSSPTVTDRTFPNGNGHGNSPVSSPTLGDGAGRMRAQISSSTSMLFSKFTRG</sequence>